<keyword evidence="1" id="KW-0472">Membrane</keyword>
<feature type="domain" description="Transposase IS701-like DDE" evidence="2">
    <location>
        <begin position="14"/>
        <end position="249"/>
    </location>
</feature>
<evidence type="ECO:0000259" key="2">
    <source>
        <dbReference type="Pfam" id="PF13546"/>
    </source>
</evidence>
<sequence length="274" mass="29704">MTLPAPWAALLEMFRPGFRRRGTFTLFTVLATGMVAQTGRRSVVGMLSGARMAGVISFHAACRFFSHAMWDVDQLGLIAARRLLDDDAPVTVVVDDTLFKRWGRKVHHAFWTYDGAAQGGRKIARGNRWVVAGIVVWLPFCTAPVCLPVLFRLCAGKGTAGPVELAGQLLGLIAAEFPGRRLHGVGDAAYHGRPLLVARTTWTTRLPANAALYYLAPPRTGRCGRPALKGAKLGRPADVAVGVADWANATVVRYGCTRIGPSRRGALHLVRQLR</sequence>
<dbReference type="AlphaFoldDB" id="A0A2I2L283"/>
<dbReference type="RefSeq" id="WP_101836291.1">
    <property type="nucleotide sequence ID" value="NZ_FZMO01000558.1"/>
</dbReference>
<reference evidence="3 4" key="1">
    <citation type="submission" date="2017-06" db="EMBL/GenBank/DDBJ databases">
        <authorList>
            <person name="Kim H.J."/>
            <person name="Triplett B.A."/>
        </authorList>
    </citation>
    <scope>NUCLEOTIDE SEQUENCE [LARGE SCALE GENOMIC DNA]</scope>
    <source>
        <strain evidence="3">FRACA_ARgP5</strain>
    </source>
</reference>
<feature type="transmembrane region" description="Helical" evidence="1">
    <location>
        <begin position="129"/>
        <end position="151"/>
    </location>
</feature>
<dbReference type="InterPro" id="IPR038721">
    <property type="entry name" value="IS701-like_DDE_dom"/>
</dbReference>
<dbReference type="Pfam" id="PF13546">
    <property type="entry name" value="DDE_5"/>
    <property type="match status" value="1"/>
</dbReference>
<name>A0A2I2L283_9ACTN</name>
<keyword evidence="4" id="KW-1185">Reference proteome</keyword>
<keyword evidence="1" id="KW-1133">Transmembrane helix</keyword>
<accession>A0A2I2L283</accession>
<proteinExistence type="predicted"/>
<dbReference type="OrthoDB" id="3539237at2"/>
<protein>
    <recommendedName>
        <fullName evidence="2">Transposase IS701-like DDE domain-containing protein</fullName>
    </recommendedName>
</protein>
<dbReference type="Proteomes" id="UP000234331">
    <property type="component" value="Unassembled WGS sequence"/>
</dbReference>
<dbReference type="EMBL" id="FZMO01000558">
    <property type="protein sequence ID" value="SNQ52019.1"/>
    <property type="molecule type" value="Genomic_DNA"/>
</dbReference>
<gene>
    <name evidence="3" type="ORF">FRACA_90022</name>
</gene>
<keyword evidence="1" id="KW-0812">Transmembrane</keyword>
<evidence type="ECO:0000256" key="1">
    <source>
        <dbReference type="SAM" id="Phobius"/>
    </source>
</evidence>
<evidence type="ECO:0000313" key="3">
    <source>
        <dbReference type="EMBL" id="SNQ52019.1"/>
    </source>
</evidence>
<evidence type="ECO:0000313" key="4">
    <source>
        <dbReference type="Proteomes" id="UP000234331"/>
    </source>
</evidence>
<organism evidence="3 4">
    <name type="scientific">Frankia canadensis</name>
    <dbReference type="NCBI Taxonomy" id="1836972"/>
    <lineage>
        <taxon>Bacteria</taxon>
        <taxon>Bacillati</taxon>
        <taxon>Actinomycetota</taxon>
        <taxon>Actinomycetes</taxon>
        <taxon>Frankiales</taxon>
        <taxon>Frankiaceae</taxon>
        <taxon>Frankia</taxon>
    </lineage>
</organism>